<gene>
    <name evidence="2" type="ORF">L249_3605</name>
</gene>
<feature type="region of interest" description="Disordered" evidence="1">
    <location>
        <begin position="1"/>
        <end position="38"/>
    </location>
</feature>
<dbReference type="AlphaFoldDB" id="A0A367LMF9"/>
<comment type="caution">
    <text evidence="2">The sequence shown here is derived from an EMBL/GenBank/DDBJ whole genome shotgun (WGS) entry which is preliminary data.</text>
</comment>
<sequence>MQDKQMFQSPNRSITRQSKKPFSRGNRAPAPSLRGRRYPAVNRLIGHPRPEPPPPIVLTDMLVMMLFMNVFEKNVPMIRETRVPPRPVSLLVPARLAT</sequence>
<organism evidence="2 3">
    <name type="scientific">Ophiocordyceps polyrhachis-furcata BCC 54312</name>
    <dbReference type="NCBI Taxonomy" id="1330021"/>
    <lineage>
        <taxon>Eukaryota</taxon>
        <taxon>Fungi</taxon>
        <taxon>Dikarya</taxon>
        <taxon>Ascomycota</taxon>
        <taxon>Pezizomycotina</taxon>
        <taxon>Sordariomycetes</taxon>
        <taxon>Hypocreomycetidae</taxon>
        <taxon>Hypocreales</taxon>
        <taxon>Ophiocordycipitaceae</taxon>
        <taxon>Ophiocordyceps</taxon>
    </lineage>
</organism>
<feature type="compositionally biased region" description="Polar residues" evidence="1">
    <location>
        <begin position="1"/>
        <end position="16"/>
    </location>
</feature>
<protein>
    <submittedName>
        <fullName evidence="2">Uncharacterized protein</fullName>
    </submittedName>
</protein>
<keyword evidence="3" id="KW-1185">Reference proteome</keyword>
<reference evidence="2 3" key="1">
    <citation type="journal article" date="2015" name="BMC Genomics">
        <title>Insights from the genome of Ophiocordyceps polyrhachis-furcata to pathogenicity and host specificity in insect fungi.</title>
        <authorList>
            <person name="Wichadakul D."/>
            <person name="Kobmoo N."/>
            <person name="Ingsriswang S."/>
            <person name="Tangphatsornruang S."/>
            <person name="Chantasingh D."/>
            <person name="Luangsa-ard J.J."/>
            <person name="Eurwilaichitr L."/>
        </authorList>
    </citation>
    <scope>NUCLEOTIDE SEQUENCE [LARGE SCALE GENOMIC DNA]</scope>
    <source>
        <strain evidence="2 3">BCC 54312</strain>
    </source>
</reference>
<dbReference type="EMBL" id="LKCN02000002">
    <property type="protein sequence ID" value="RCI15580.1"/>
    <property type="molecule type" value="Genomic_DNA"/>
</dbReference>
<proteinExistence type="predicted"/>
<name>A0A367LMF9_9HYPO</name>
<dbReference type="Proteomes" id="UP000253664">
    <property type="component" value="Unassembled WGS sequence"/>
</dbReference>
<accession>A0A367LMF9</accession>
<evidence type="ECO:0000313" key="3">
    <source>
        <dbReference type="Proteomes" id="UP000253664"/>
    </source>
</evidence>
<evidence type="ECO:0000313" key="2">
    <source>
        <dbReference type="EMBL" id="RCI15580.1"/>
    </source>
</evidence>
<evidence type="ECO:0000256" key="1">
    <source>
        <dbReference type="SAM" id="MobiDB-lite"/>
    </source>
</evidence>